<accession>A0A9X2FTN3</accession>
<feature type="non-terminal residue" evidence="1">
    <location>
        <position position="1"/>
    </location>
</feature>
<keyword evidence="2" id="KW-1185">Reference proteome</keyword>
<evidence type="ECO:0000313" key="1">
    <source>
        <dbReference type="EMBL" id="MCP1169944.1"/>
    </source>
</evidence>
<protein>
    <submittedName>
        <fullName evidence="1">Mannitol dehydrogenase family protein</fullName>
    </submittedName>
</protein>
<organism evidence="1 2">
    <name type="scientific">Limimaricola litoreus</name>
    <dbReference type="NCBI Taxonomy" id="2955316"/>
    <lineage>
        <taxon>Bacteria</taxon>
        <taxon>Pseudomonadati</taxon>
        <taxon>Pseudomonadota</taxon>
        <taxon>Alphaproteobacteria</taxon>
        <taxon>Rhodobacterales</taxon>
        <taxon>Paracoccaceae</taxon>
        <taxon>Limimaricola</taxon>
    </lineage>
</organism>
<dbReference type="EMBL" id="JAMYXC010000246">
    <property type="protein sequence ID" value="MCP1169944.1"/>
    <property type="molecule type" value="Genomic_DNA"/>
</dbReference>
<proteinExistence type="predicted"/>
<evidence type="ECO:0000313" key="2">
    <source>
        <dbReference type="Proteomes" id="UP001139477"/>
    </source>
</evidence>
<comment type="caution">
    <text evidence="1">The sequence shown here is derived from an EMBL/GenBank/DDBJ whole genome shotgun (WGS) entry which is preliminary data.</text>
</comment>
<dbReference type="Proteomes" id="UP001139477">
    <property type="component" value="Unassembled WGS sequence"/>
</dbReference>
<name>A0A9X2FTN3_9RHOB</name>
<dbReference type="AlphaFoldDB" id="A0A9X2FTN3"/>
<sequence length="71" mass="7179">TYALRDPRAAEIATAVERAGGEAEALVGGLLRLPGLTPPALFDGAFEARTAEILRVMLADGMAAAIAGEAA</sequence>
<reference evidence="1" key="1">
    <citation type="submission" date="2022-06" db="EMBL/GenBank/DDBJ databases">
        <title>Limimaricola sediminis sp. nov., isolated from an intertidal sediment.</title>
        <authorList>
            <person name="Shao X."/>
        </authorList>
    </citation>
    <scope>NUCLEOTIDE SEQUENCE</scope>
    <source>
        <strain evidence="1">ASW11-118</strain>
    </source>
</reference>
<gene>
    <name evidence="1" type="ORF">NHG85_15665</name>
</gene>